<dbReference type="Pfam" id="PF01380">
    <property type="entry name" value="SIS"/>
    <property type="match status" value="1"/>
</dbReference>
<proteinExistence type="predicted"/>
<dbReference type="SUPFAM" id="SSF46689">
    <property type="entry name" value="Homeodomain-like"/>
    <property type="match status" value="1"/>
</dbReference>
<dbReference type="InterPro" id="IPR035472">
    <property type="entry name" value="RpiR-like_SIS"/>
</dbReference>
<dbReference type="InterPro" id="IPR000281">
    <property type="entry name" value="HTH_RpiR"/>
</dbReference>
<dbReference type="Gene3D" id="1.10.10.10">
    <property type="entry name" value="Winged helix-like DNA-binding domain superfamily/Winged helix DNA-binding domain"/>
    <property type="match status" value="1"/>
</dbReference>
<dbReference type="Gene3D" id="3.40.50.10490">
    <property type="entry name" value="Glucose-6-phosphate isomerase like protein, domain 1"/>
    <property type="match status" value="1"/>
</dbReference>
<accession>A0ABV2LZL4</accession>
<dbReference type="InterPro" id="IPR047640">
    <property type="entry name" value="RpiR-like"/>
</dbReference>
<dbReference type="Proteomes" id="UP001549106">
    <property type="component" value="Unassembled WGS sequence"/>
</dbReference>
<keyword evidence="3" id="KW-0804">Transcription</keyword>
<name>A0ABV2LZL4_9FIRM</name>
<gene>
    <name evidence="6" type="ORF">ABID24_000873</name>
</gene>
<keyword evidence="1" id="KW-0805">Transcription regulation</keyword>
<dbReference type="InterPro" id="IPR009057">
    <property type="entry name" value="Homeodomain-like_sf"/>
</dbReference>
<dbReference type="InterPro" id="IPR036388">
    <property type="entry name" value="WH-like_DNA-bd_sf"/>
</dbReference>
<dbReference type="InterPro" id="IPR046348">
    <property type="entry name" value="SIS_dom_sf"/>
</dbReference>
<evidence type="ECO:0000256" key="3">
    <source>
        <dbReference type="ARBA" id="ARBA00023163"/>
    </source>
</evidence>
<keyword evidence="7" id="KW-1185">Reference proteome</keyword>
<feature type="domain" description="HTH rpiR-type" evidence="4">
    <location>
        <begin position="3"/>
        <end position="79"/>
    </location>
</feature>
<evidence type="ECO:0000256" key="1">
    <source>
        <dbReference type="ARBA" id="ARBA00023015"/>
    </source>
</evidence>
<dbReference type="RefSeq" id="WP_138270088.1">
    <property type="nucleotide sequence ID" value="NZ_BAABXN010000001.1"/>
</dbReference>
<dbReference type="PROSITE" id="PS51071">
    <property type="entry name" value="HTH_RPIR"/>
    <property type="match status" value="1"/>
</dbReference>
<dbReference type="EMBL" id="JBEPMJ010000004">
    <property type="protein sequence ID" value="MET3749639.1"/>
    <property type="molecule type" value="Genomic_DNA"/>
</dbReference>
<evidence type="ECO:0000259" key="5">
    <source>
        <dbReference type="PROSITE" id="PS51464"/>
    </source>
</evidence>
<evidence type="ECO:0000256" key="2">
    <source>
        <dbReference type="ARBA" id="ARBA00023125"/>
    </source>
</evidence>
<dbReference type="Pfam" id="PF01418">
    <property type="entry name" value="HTH_6"/>
    <property type="match status" value="1"/>
</dbReference>
<dbReference type="CDD" id="cd05013">
    <property type="entry name" value="SIS_RpiR"/>
    <property type="match status" value="1"/>
</dbReference>
<dbReference type="PROSITE" id="PS51464">
    <property type="entry name" value="SIS"/>
    <property type="match status" value="1"/>
</dbReference>
<dbReference type="InterPro" id="IPR001347">
    <property type="entry name" value="SIS_dom"/>
</dbReference>
<dbReference type="PANTHER" id="PTHR30514:SF1">
    <property type="entry name" value="HTH-TYPE TRANSCRIPTIONAL REGULATOR HEXR-RELATED"/>
    <property type="match status" value="1"/>
</dbReference>
<keyword evidence="2 6" id="KW-0238">DNA-binding</keyword>
<evidence type="ECO:0000313" key="7">
    <source>
        <dbReference type="Proteomes" id="UP001549106"/>
    </source>
</evidence>
<dbReference type="SUPFAM" id="SSF53697">
    <property type="entry name" value="SIS domain"/>
    <property type="match status" value="1"/>
</dbReference>
<evidence type="ECO:0000259" key="4">
    <source>
        <dbReference type="PROSITE" id="PS51071"/>
    </source>
</evidence>
<reference evidence="6 7" key="1">
    <citation type="submission" date="2024-06" db="EMBL/GenBank/DDBJ databases">
        <title>Genomic Encyclopedia of Type Strains, Phase IV (KMG-IV): sequencing the most valuable type-strain genomes for metagenomic binning, comparative biology and taxonomic classification.</title>
        <authorList>
            <person name="Goeker M."/>
        </authorList>
    </citation>
    <scope>NUCLEOTIDE SEQUENCE [LARGE SCALE GENOMIC DNA]</scope>
    <source>
        <strain evidence="6 7">DSM 29492</strain>
    </source>
</reference>
<organism evidence="6 7">
    <name type="scientific">Blautia caecimuris</name>
    <dbReference type="NCBI Taxonomy" id="1796615"/>
    <lineage>
        <taxon>Bacteria</taxon>
        <taxon>Bacillati</taxon>
        <taxon>Bacillota</taxon>
        <taxon>Clostridia</taxon>
        <taxon>Lachnospirales</taxon>
        <taxon>Lachnospiraceae</taxon>
        <taxon>Blautia</taxon>
    </lineage>
</organism>
<protein>
    <submittedName>
        <fullName evidence="6">DNA-binding MurR/RpiR family transcriptional regulator</fullName>
    </submittedName>
</protein>
<comment type="caution">
    <text evidence="6">The sequence shown here is derived from an EMBL/GenBank/DDBJ whole genome shotgun (WGS) entry which is preliminary data.</text>
</comment>
<evidence type="ECO:0000313" key="6">
    <source>
        <dbReference type="EMBL" id="MET3749639.1"/>
    </source>
</evidence>
<dbReference type="PANTHER" id="PTHR30514">
    <property type="entry name" value="GLUCOKINASE"/>
    <property type="match status" value="1"/>
</dbReference>
<feature type="domain" description="SIS" evidence="5">
    <location>
        <begin position="127"/>
        <end position="267"/>
    </location>
</feature>
<dbReference type="GO" id="GO:0003677">
    <property type="term" value="F:DNA binding"/>
    <property type="evidence" value="ECO:0007669"/>
    <property type="project" value="UniProtKB-KW"/>
</dbReference>
<sequence length="285" mass="31257">MTDSILDAMTEQYNSMTRSGKKLANYILSNTAETQYLSITSLAENSGVSEATITRFCRMLGLNGYHELKLALAKSERANTAADSEDALLAVSDSGSLEKMCRNLRDSYLSSINETIFQLDTLSLKLAVDLLVQARHVYCFGQGGSMVTAKEAWALFATVTPKFIHIEDSHMQTIATALLTPGDVILFFSYSGSTRDMQEVLDLAKERHIPIVLITHFRKSLAASYANVSLICGYNENPLQSGSIAAKIGQMFLIDCLFNAYCSQNTDENSAARDATSQAISRKLL</sequence>